<dbReference type="OrthoDB" id="7869508at2"/>
<dbReference type="RefSeq" id="WP_123791767.1">
    <property type="nucleotide sequence ID" value="NZ_RKQK01000001.1"/>
</dbReference>
<comment type="caution">
    <text evidence="2">The sequence shown here is derived from an EMBL/GenBank/DDBJ whole genome shotgun (WGS) entry which is preliminary data.</text>
</comment>
<evidence type="ECO:0000256" key="1">
    <source>
        <dbReference type="SAM" id="Phobius"/>
    </source>
</evidence>
<feature type="transmembrane region" description="Helical" evidence="1">
    <location>
        <begin position="34"/>
        <end position="53"/>
    </location>
</feature>
<keyword evidence="1" id="KW-0812">Transmembrane</keyword>
<evidence type="ECO:0000313" key="2">
    <source>
        <dbReference type="EMBL" id="RPE71561.1"/>
    </source>
</evidence>
<dbReference type="Proteomes" id="UP000269689">
    <property type="component" value="Unassembled WGS sequence"/>
</dbReference>
<dbReference type="InterPro" id="IPR047784">
    <property type="entry name" value="TrgA"/>
</dbReference>
<accession>A0A3N4UVP1</accession>
<organism evidence="2 3">
    <name type="scientific">Pacificibacter maritimus</name>
    <dbReference type="NCBI Taxonomy" id="762213"/>
    <lineage>
        <taxon>Bacteria</taxon>
        <taxon>Pseudomonadati</taxon>
        <taxon>Pseudomonadota</taxon>
        <taxon>Alphaproteobacteria</taxon>
        <taxon>Rhodobacterales</taxon>
        <taxon>Roseobacteraceae</taxon>
        <taxon>Pacificibacter</taxon>
    </lineage>
</organism>
<keyword evidence="1" id="KW-0472">Membrane</keyword>
<name>A0A3N4UVP1_9RHOB</name>
<gene>
    <name evidence="2" type="ORF">EDD53_0682</name>
</gene>
<feature type="transmembrane region" description="Helical" evidence="1">
    <location>
        <begin position="7"/>
        <end position="28"/>
    </location>
</feature>
<dbReference type="AlphaFoldDB" id="A0A3N4UVP1"/>
<feature type="transmembrane region" description="Helical" evidence="1">
    <location>
        <begin position="65"/>
        <end position="85"/>
    </location>
</feature>
<feature type="transmembrane region" description="Helical" evidence="1">
    <location>
        <begin position="114"/>
        <end position="138"/>
    </location>
</feature>
<keyword evidence="3" id="KW-1185">Reference proteome</keyword>
<sequence length="146" mass="15904">MPTAPKLVAALWFAALAWFCAGMVTRYLPEGTQLGHFALISAGFGGLVGWTFLGRRAGDTMRAALGYGLTAVALTVFYCLFYFSAEKMVQRSLNNRYDGPMDAVVSVVELMGEYLILVAKIDVILVLLIGGLFGGWLVEKVGRKWS</sequence>
<protein>
    <recommendedName>
        <fullName evidence="4">TrgA family protein</fullName>
    </recommendedName>
</protein>
<evidence type="ECO:0008006" key="4">
    <source>
        <dbReference type="Google" id="ProtNLM"/>
    </source>
</evidence>
<proteinExistence type="predicted"/>
<evidence type="ECO:0000313" key="3">
    <source>
        <dbReference type="Proteomes" id="UP000269689"/>
    </source>
</evidence>
<dbReference type="NCBIfam" id="NF033773">
    <property type="entry name" value="tellur_TrgA"/>
    <property type="match status" value="1"/>
</dbReference>
<keyword evidence="1" id="KW-1133">Transmembrane helix</keyword>
<dbReference type="EMBL" id="RKQK01000001">
    <property type="protein sequence ID" value="RPE71561.1"/>
    <property type="molecule type" value="Genomic_DNA"/>
</dbReference>
<reference evidence="2 3" key="1">
    <citation type="submission" date="2018-11" db="EMBL/GenBank/DDBJ databases">
        <title>Genomic Encyclopedia of Type Strains, Phase IV (KMG-IV): sequencing the most valuable type-strain genomes for metagenomic binning, comparative biology and taxonomic classification.</title>
        <authorList>
            <person name="Goeker M."/>
        </authorList>
    </citation>
    <scope>NUCLEOTIDE SEQUENCE [LARGE SCALE GENOMIC DNA]</scope>
    <source>
        <strain evidence="2 3">DSM 104731</strain>
    </source>
</reference>